<dbReference type="EMBL" id="MH675552">
    <property type="protein sequence ID" value="AXQ62695.1"/>
    <property type="molecule type" value="Genomic_DNA"/>
</dbReference>
<organism evidence="2 3">
    <name type="scientific">Bacteroides phage crAss001</name>
    <name type="common">Bacteroides phage PhiCrAss001</name>
    <dbReference type="NCBI Taxonomy" id="2301731"/>
    <lineage>
        <taxon>Viruses</taxon>
        <taxon>Duplodnaviria</taxon>
        <taxon>Heunggongvirae</taxon>
        <taxon>Uroviricota</taxon>
        <taxon>Caudoviricetes</taxon>
        <taxon>Crassvirales</taxon>
        <taxon>Steigviridae</taxon>
        <taxon>Asinivirinae</taxon>
        <taxon>Kehishuvirus</taxon>
        <taxon>Kehishuvirus primarius</taxon>
    </lineage>
</organism>
<evidence type="ECO:0000313" key="3">
    <source>
        <dbReference type="Proteomes" id="UP000262320"/>
    </source>
</evidence>
<dbReference type="Proteomes" id="UP000262320">
    <property type="component" value="Segment"/>
</dbReference>
<dbReference type="PANTHER" id="PTHR47824">
    <property type="entry name" value="UBIQUITIN-LIKE DOMAIN-CONTAINING PROTEIN"/>
    <property type="match status" value="1"/>
</dbReference>
<accession>A0A385DVW4</accession>
<keyword evidence="3" id="KW-1185">Reference proteome</keyword>
<feature type="domain" description="VWFA" evidence="1">
    <location>
        <begin position="25"/>
        <end position="245"/>
    </location>
</feature>
<name>A0A385DVW4_BPCA1</name>
<dbReference type="PANTHER" id="PTHR47824:SF3">
    <property type="entry name" value="UBIQUITIN-LIKE DOMAIN-CONTAINING PROTEIN"/>
    <property type="match status" value="1"/>
</dbReference>
<gene>
    <name evidence="2" type="ORF">crAss001_52</name>
</gene>
<proteinExistence type="predicted"/>
<protein>
    <submittedName>
        <fullName evidence="2">von Willebrand factor type A-like domain containing protein</fullName>
    </submittedName>
</protein>
<organismHost>
    <name type="scientific">Bacteroides intestinalis</name>
    <dbReference type="NCBI Taxonomy" id="329854"/>
</organismHost>
<reference evidence="2 3" key="1">
    <citation type="submission" date="2018-07" db="EMBL/GenBank/DDBJ databases">
        <title>PhiCrAss001, a member of the most abundant bacteriophage family in the human gut, infects Bacteroides.</title>
        <authorList>
            <person name="Shkoporov A.N."/>
            <person name="Khokhlova E.V."/>
            <person name="Fitzgerald C.B."/>
            <person name="Stockdale S.R."/>
            <person name="Draper L.A."/>
            <person name="Ross R.P."/>
            <person name="Hill C."/>
        </authorList>
    </citation>
    <scope>NUCLEOTIDE SEQUENCE [LARGE SCALE GENOMIC DNA]</scope>
    <source>
        <strain evidence="3">crAss001</strain>
    </source>
</reference>
<dbReference type="InterPro" id="IPR036465">
    <property type="entry name" value="vWFA_dom_sf"/>
</dbReference>
<dbReference type="PROSITE" id="PS50234">
    <property type="entry name" value="VWFA"/>
    <property type="match status" value="1"/>
</dbReference>
<evidence type="ECO:0000259" key="1">
    <source>
        <dbReference type="PROSITE" id="PS50234"/>
    </source>
</evidence>
<dbReference type="CDD" id="cd00198">
    <property type="entry name" value="vWFA"/>
    <property type="match status" value="1"/>
</dbReference>
<dbReference type="SUPFAM" id="SSF53300">
    <property type="entry name" value="vWA-like"/>
    <property type="match status" value="1"/>
</dbReference>
<sequence length="255" mass="28282">MRTNLIKTKELPKVVEPSTTDGMLDMVIAFDTTGSMSAYINAVKTHVKELVPKLFSSNPDLRIGIVAFGDYCDMKSKDNFGKAYQVLNLTNDENRIIKFINEAQDTYGGDGDEFYELVIKKITEETAWREGSTKAVLLIADAEPHKVGYSYKGIVSNAQIDWREEAKKASELGIKFDTMTINPIFVGWYKELSAMTNGVSVPFNNSGKTSQVIEAAALSRGGTRTKAMYMATMDSVKDDVELNAVYTAYSKEVTD</sequence>
<evidence type="ECO:0000313" key="2">
    <source>
        <dbReference type="EMBL" id="AXQ62695.1"/>
    </source>
</evidence>
<dbReference type="Pfam" id="PF00092">
    <property type="entry name" value="VWA"/>
    <property type="match status" value="1"/>
</dbReference>
<dbReference type="SMART" id="SM00327">
    <property type="entry name" value="VWA"/>
    <property type="match status" value="1"/>
</dbReference>
<dbReference type="Gene3D" id="3.40.50.410">
    <property type="entry name" value="von Willebrand factor, type A domain"/>
    <property type="match status" value="1"/>
</dbReference>
<dbReference type="InterPro" id="IPR002035">
    <property type="entry name" value="VWF_A"/>
</dbReference>